<evidence type="ECO:0000313" key="1">
    <source>
        <dbReference type="EMBL" id="SDF73182.1"/>
    </source>
</evidence>
<evidence type="ECO:0008006" key="3">
    <source>
        <dbReference type="Google" id="ProtNLM"/>
    </source>
</evidence>
<accession>A0A1G7NGU8</accession>
<dbReference type="OrthoDB" id="8364077at2"/>
<gene>
    <name evidence="1" type="ORF">SAMN04244550_02734</name>
</gene>
<evidence type="ECO:0000313" key="2">
    <source>
        <dbReference type="Proteomes" id="UP000183812"/>
    </source>
</evidence>
<protein>
    <recommendedName>
        <fullName evidence="3">DUF1636 domain-containing protein</fullName>
    </recommendedName>
</protein>
<organism evidence="1 2">
    <name type="scientific">Rhodobacter capsulatus</name>
    <name type="common">Rhodopseudomonas capsulata</name>
    <dbReference type="NCBI Taxonomy" id="1061"/>
    <lineage>
        <taxon>Bacteria</taxon>
        <taxon>Pseudomonadati</taxon>
        <taxon>Pseudomonadota</taxon>
        <taxon>Alphaproteobacteria</taxon>
        <taxon>Rhodobacterales</taxon>
        <taxon>Rhodobacter group</taxon>
        <taxon>Rhodobacter</taxon>
    </lineage>
</organism>
<dbReference type="EMBL" id="FNAY01000016">
    <property type="protein sequence ID" value="SDF73182.1"/>
    <property type="molecule type" value="Genomic_DNA"/>
</dbReference>
<dbReference type="RefSeq" id="WP_139182462.1">
    <property type="nucleotide sequence ID" value="NZ_CP119563.1"/>
</dbReference>
<dbReference type="AlphaFoldDB" id="A0A1G7NGU8"/>
<sequence>MADGGSPPGARPFRVLGCSTCRHADAPCRPGLAFLNRLCQALALAPVGADFDISGSASLCCGTRLCPVVWCATPEGARLWGDVPPEVPVAALLDPEQSEALPGSLPAPVRAAAEITAGPGLLH</sequence>
<name>A0A1G7NGU8_RHOCA</name>
<reference evidence="1 2" key="1">
    <citation type="submission" date="2016-10" db="EMBL/GenBank/DDBJ databases">
        <authorList>
            <person name="de Groot N.N."/>
        </authorList>
    </citation>
    <scope>NUCLEOTIDE SEQUENCE [LARGE SCALE GENOMIC DNA]</scope>
    <source>
        <strain evidence="2">DSM 938 / 37b4</strain>
    </source>
</reference>
<proteinExistence type="predicted"/>
<dbReference type="Proteomes" id="UP000183812">
    <property type="component" value="Unassembled WGS sequence"/>
</dbReference>